<name>A0A542XM25_SALAC</name>
<dbReference type="RefSeq" id="WP_142116331.1">
    <property type="nucleotide sequence ID" value="NZ_BOQM01000030.1"/>
</dbReference>
<dbReference type="Proteomes" id="UP000315983">
    <property type="component" value="Unassembled WGS sequence"/>
</dbReference>
<dbReference type="GeneID" id="93771285"/>
<evidence type="ECO:0000313" key="4">
    <source>
        <dbReference type="Proteomes" id="UP000677457"/>
    </source>
</evidence>
<comment type="caution">
    <text evidence="2">The sequence shown here is derived from an EMBL/GenBank/DDBJ whole genome shotgun (WGS) entry which is preliminary data.</text>
</comment>
<gene>
    <name evidence="2" type="ORF">FB564_2026</name>
    <name evidence="1" type="ORF">Sar04_38180</name>
</gene>
<proteinExistence type="predicted"/>
<dbReference type="EMBL" id="BOQM01000030">
    <property type="protein sequence ID" value="GIM87082.1"/>
    <property type="molecule type" value="Genomic_DNA"/>
</dbReference>
<evidence type="ECO:0000313" key="1">
    <source>
        <dbReference type="EMBL" id="GIM87082.1"/>
    </source>
</evidence>
<organism evidence="2 3">
    <name type="scientific">Salinispora arenicola</name>
    <dbReference type="NCBI Taxonomy" id="168697"/>
    <lineage>
        <taxon>Bacteria</taxon>
        <taxon>Bacillati</taxon>
        <taxon>Actinomycetota</taxon>
        <taxon>Actinomycetes</taxon>
        <taxon>Micromonosporales</taxon>
        <taxon>Micromonosporaceae</taxon>
        <taxon>Salinispora</taxon>
    </lineage>
</organism>
<protein>
    <submittedName>
        <fullName evidence="2">Uncharacterized protein</fullName>
    </submittedName>
</protein>
<sequence length="153" mass="16515">MPLPSSERLGLGDTARVDQPEHGFEYRLGTVTDFRLDSFTTWVHWYRVRFPTGDQRTYTPDRITACGRDDDRAALVAHLGAAFRSLAAACRIGHDYGDDELSAAILFHTASLIDSARDRLGVTLDPARLADMGAAADPAAFGPVAPAPDGGRS</sequence>
<reference evidence="2 3" key="1">
    <citation type="submission" date="2019-06" db="EMBL/GenBank/DDBJ databases">
        <title>Sequencing the genomes of 1000 actinobacteria strains.</title>
        <authorList>
            <person name="Klenk H.-P."/>
        </authorList>
    </citation>
    <scope>NUCLEOTIDE SEQUENCE [LARGE SCALE GENOMIC DNA]</scope>
    <source>
        <strain evidence="2 3">DSM 44819</strain>
    </source>
</reference>
<dbReference type="Proteomes" id="UP000677457">
    <property type="component" value="Unassembled WGS sequence"/>
</dbReference>
<dbReference type="EMBL" id="VFOL01000001">
    <property type="protein sequence ID" value="TQL36892.1"/>
    <property type="molecule type" value="Genomic_DNA"/>
</dbReference>
<evidence type="ECO:0000313" key="3">
    <source>
        <dbReference type="Proteomes" id="UP000315983"/>
    </source>
</evidence>
<keyword evidence="4" id="KW-1185">Reference proteome</keyword>
<evidence type="ECO:0000313" key="2">
    <source>
        <dbReference type="EMBL" id="TQL36892.1"/>
    </source>
</evidence>
<reference evidence="1 4" key="2">
    <citation type="submission" date="2021-03" db="EMBL/GenBank/DDBJ databases">
        <title>Whole genome shotgun sequence of Salinispora arenicola NBRC 105043.</title>
        <authorList>
            <person name="Komaki H."/>
            <person name="Tamura T."/>
        </authorList>
    </citation>
    <scope>NUCLEOTIDE SEQUENCE [LARGE SCALE GENOMIC DNA]</scope>
    <source>
        <strain evidence="1 4">NBRC 105043</strain>
    </source>
</reference>
<accession>A0A542XM25</accession>
<dbReference type="AlphaFoldDB" id="A0A542XM25"/>